<sequence>MSSPVDFHSQIASIIEVLANAAVAEICKVVDDGYAVVQLEVSQNHKENDFLRRKVRLLELQSRFRGRGQKTAPSPRDQDSSQQVVTSTKIEAAEAAEEEEPSVLMIVKVEGAELNESDHPSDRPDTGSGPTPPVGPEEPCSQSEVSGSDDLTLLFTSGCSQVPLTECDLRAGSRAFLGGQEEGWQDNALRPFNQEFTHRTAAPVMLIDEVCSLGGVEREAEKGRKEEGEEKMKKKIGREEERGREVSGREEERGREASGREEERGREESFTASLAFNAVPGPSLAGSLAAHKLYKRAPPVTLDPRRLGPHVCSVCRKRFAQEAELQKHAARHRRRRAHVCALCGKSFVCRSQLDIHGYVHTGEQPFGCNKCPRHFSHPSNLRRHQKVTHNC</sequence>
<dbReference type="PROSITE" id="PS00028">
    <property type="entry name" value="ZINC_FINGER_C2H2_1"/>
    <property type="match status" value="3"/>
</dbReference>
<feature type="region of interest" description="Disordered" evidence="6">
    <location>
        <begin position="217"/>
        <end position="269"/>
    </location>
</feature>
<keyword evidence="4" id="KW-0862">Zinc</keyword>
<evidence type="ECO:0000313" key="8">
    <source>
        <dbReference type="EMBL" id="KAJ3614468.1"/>
    </source>
</evidence>
<dbReference type="FunFam" id="3.30.160.60:FF:001049">
    <property type="entry name" value="zinc finger protein 319"/>
    <property type="match status" value="1"/>
</dbReference>
<proteinExistence type="predicted"/>
<dbReference type="GO" id="GO:0000978">
    <property type="term" value="F:RNA polymerase II cis-regulatory region sequence-specific DNA binding"/>
    <property type="evidence" value="ECO:0007669"/>
    <property type="project" value="TreeGrafter"/>
</dbReference>
<dbReference type="PANTHER" id="PTHR14003:SF19">
    <property type="entry name" value="YY2 TRANSCRIPTION FACTOR"/>
    <property type="match status" value="1"/>
</dbReference>
<dbReference type="SUPFAM" id="SSF57667">
    <property type="entry name" value="beta-beta-alpha zinc fingers"/>
    <property type="match status" value="2"/>
</dbReference>
<evidence type="ECO:0000259" key="7">
    <source>
        <dbReference type="PROSITE" id="PS50157"/>
    </source>
</evidence>
<feature type="domain" description="C2H2-type" evidence="7">
    <location>
        <begin position="366"/>
        <end position="391"/>
    </location>
</feature>
<feature type="domain" description="C2H2-type" evidence="7">
    <location>
        <begin position="310"/>
        <end position="337"/>
    </location>
</feature>
<keyword evidence="1" id="KW-0479">Metal-binding</keyword>
<dbReference type="GO" id="GO:0005667">
    <property type="term" value="C:transcription regulator complex"/>
    <property type="evidence" value="ECO:0007669"/>
    <property type="project" value="TreeGrafter"/>
</dbReference>
<dbReference type="GO" id="GO:0008270">
    <property type="term" value="F:zinc ion binding"/>
    <property type="evidence" value="ECO:0007669"/>
    <property type="project" value="UniProtKB-KW"/>
</dbReference>
<dbReference type="InterPro" id="IPR013087">
    <property type="entry name" value="Znf_C2H2_type"/>
</dbReference>
<evidence type="ECO:0000256" key="6">
    <source>
        <dbReference type="SAM" id="MobiDB-lite"/>
    </source>
</evidence>
<reference evidence="8" key="1">
    <citation type="submission" date="2022-07" db="EMBL/GenBank/DDBJ databases">
        <title>Chromosome-level genome of Muraenolepis orangiensis.</title>
        <authorList>
            <person name="Kim J."/>
        </authorList>
    </citation>
    <scope>NUCLEOTIDE SEQUENCE</scope>
    <source>
        <strain evidence="8">KU_S4_2022</strain>
        <tissue evidence="8">Muscle</tissue>
    </source>
</reference>
<evidence type="ECO:0000256" key="4">
    <source>
        <dbReference type="ARBA" id="ARBA00022833"/>
    </source>
</evidence>
<dbReference type="OrthoDB" id="6077919at2759"/>
<dbReference type="InterPro" id="IPR036236">
    <property type="entry name" value="Znf_C2H2_sf"/>
</dbReference>
<feature type="region of interest" description="Disordered" evidence="6">
    <location>
        <begin position="64"/>
        <end position="86"/>
    </location>
</feature>
<gene>
    <name evidence="8" type="ORF">NHX12_018040</name>
</gene>
<dbReference type="GO" id="GO:0000981">
    <property type="term" value="F:DNA-binding transcription factor activity, RNA polymerase II-specific"/>
    <property type="evidence" value="ECO:0007669"/>
    <property type="project" value="TreeGrafter"/>
</dbReference>
<dbReference type="Gene3D" id="3.30.160.60">
    <property type="entry name" value="Classic Zinc Finger"/>
    <property type="match status" value="2"/>
</dbReference>
<protein>
    <recommendedName>
        <fullName evidence="7">C2H2-type domain-containing protein</fullName>
    </recommendedName>
</protein>
<dbReference type="Proteomes" id="UP001148018">
    <property type="component" value="Unassembled WGS sequence"/>
</dbReference>
<dbReference type="PANTHER" id="PTHR14003">
    <property type="entry name" value="TRANSCRIPTIONAL REPRESSOR PROTEIN YY"/>
    <property type="match status" value="1"/>
</dbReference>
<keyword evidence="3 5" id="KW-0863">Zinc-finger</keyword>
<dbReference type="EMBL" id="JANIIK010000034">
    <property type="protein sequence ID" value="KAJ3614468.1"/>
    <property type="molecule type" value="Genomic_DNA"/>
</dbReference>
<feature type="compositionally biased region" description="Basic and acidic residues" evidence="6">
    <location>
        <begin position="116"/>
        <end position="125"/>
    </location>
</feature>
<evidence type="ECO:0000256" key="1">
    <source>
        <dbReference type="ARBA" id="ARBA00022723"/>
    </source>
</evidence>
<keyword evidence="2" id="KW-0677">Repeat</keyword>
<keyword evidence="9" id="KW-1185">Reference proteome</keyword>
<evidence type="ECO:0000313" key="9">
    <source>
        <dbReference type="Proteomes" id="UP001148018"/>
    </source>
</evidence>
<feature type="domain" description="C2H2-type" evidence="7">
    <location>
        <begin position="338"/>
        <end position="365"/>
    </location>
</feature>
<dbReference type="AlphaFoldDB" id="A0A9Q0EXL3"/>
<feature type="region of interest" description="Disordered" evidence="6">
    <location>
        <begin position="114"/>
        <end position="147"/>
    </location>
</feature>
<dbReference type="SMART" id="SM00355">
    <property type="entry name" value="ZnF_C2H2"/>
    <property type="match status" value="3"/>
</dbReference>
<comment type="caution">
    <text evidence="8">The sequence shown here is derived from an EMBL/GenBank/DDBJ whole genome shotgun (WGS) entry which is preliminary data.</text>
</comment>
<evidence type="ECO:0000256" key="5">
    <source>
        <dbReference type="PROSITE-ProRule" id="PRU00042"/>
    </source>
</evidence>
<accession>A0A9Q0EXL3</accession>
<dbReference type="GO" id="GO:0000785">
    <property type="term" value="C:chromatin"/>
    <property type="evidence" value="ECO:0007669"/>
    <property type="project" value="TreeGrafter"/>
</dbReference>
<organism evidence="8 9">
    <name type="scientific">Muraenolepis orangiensis</name>
    <name type="common">Patagonian moray cod</name>
    <dbReference type="NCBI Taxonomy" id="630683"/>
    <lineage>
        <taxon>Eukaryota</taxon>
        <taxon>Metazoa</taxon>
        <taxon>Chordata</taxon>
        <taxon>Craniata</taxon>
        <taxon>Vertebrata</taxon>
        <taxon>Euteleostomi</taxon>
        <taxon>Actinopterygii</taxon>
        <taxon>Neopterygii</taxon>
        <taxon>Teleostei</taxon>
        <taxon>Neoteleostei</taxon>
        <taxon>Acanthomorphata</taxon>
        <taxon>Zeiogadaria</taxon>
        <taxon>Gadariae</taxon>
        <taxon>Gadiformes</taxon>
        <taxon>Muraenolepidoidei</taxon>
        <taxon>Muraenolepididae</taxon>
        <taxon>Muraenolepis</taxon>
    </lineage>
</organism>
<evidence type="ECO:0000256" key="2">
    <source>
        <dbReference type="ARBA" id="ARBA00022737"/>
    </source>
</evidence>
<evidence type="ECO:0000256" key="3">
    <source>
        <dbReference type="ARBA" id="ARBA00022771"/>
    </source>
</evidence>
<dbReference type="PROSITE" id="PS50157">
    <property type="entry name" value="ZINC_FINGER_C2H2_2"/>
    <property type="match status" value="3"/>
</dbReference>
<name>A0A9Q0EXL3_9TELE</name>
<dbReference type="GO" id="GO:0031519">
    <property type="term" value="C:PcG protein complex"/>
    <property type="evidence" value="ECO:0007669"/>
    <property type="project" value="TreeGrafter"/>
</dbReference>
<dbReference type="Pfam" id="PF00096">
    <property type="entry name" value="zf-C2H2"/>
    <property type="match status" value="2"/>
</dbReference>